<evidence type="ECO:0000313" key="1">
    <source>
        <dbReference type="EMBL" id="KAJ7035054.1"/>
    </source>
</evidence>
<dbReference type="EMBL" id="JARJCM010000053">
    <property type="protein sequence ID" value="KAJ7035054.1"/>
    <property type="molecule type" value="Genomic_DNA"/>
</dbReference>
<protein>
    <submittedName>
        <fullName evidence="1">Uncharacterized protein</fullName>
    </submittedName>
</protein>
<dbReference type="Proteomes" id="UP001218188">
    <property type="component" value="Unassembled WGS sequence"/>
</dbReference>
<sequence length="136" mass="14800">MKRLRWPCLWAPVFFFFLKLFLQVQQSLVLIGVHSCLIGAAFGFGLKTHYQLKLVGNSKKGDIGVEAVISPRGGLQMCKYGLFWCSIRSSLVNGGKGGQGPGLARSTKFSGDGYGGGINRRVLNGVCDFVDKPQET</sequence>
<gene>
    <name evidence="1" type="ORF">C8F04DRAFT_1182744</name>
</gene>
<evidence type="ECO:0000313" key="2">
    <source>
        <dbReference type="Proteomes" id="UP001218188"/>
    </source>
</evidence>
<reference evidence="1" key="1">
    <citation type="submission" date="2023-03" db="EMBL/GenBank/DDBJ databases">
        <title>Massive genome expansion in bonnet fungi (Mycena s.s.) driven by repeated elements and novel gene families across ecological guilds.</title>
        <authorList>
            <consortium name="Lawrence Berkeley National Laboratory"/>
            <person name="Harder C.B."/>
            <person name="Miyauchi S."/>
            <person name="Viragh M."/>
            <person name="Kuo A."/>
            <person name="Thoen E."/>
            <person name="Andreopoulos B."/>
            <person name="Lu D."/>
            <person name="Skrede I."/>
            <person name="Drula E."/>
            <person name="Henrissat B."/>
            <person name="Morin E."/>
            <person name="Kohler A."/>
            <person name="Barry K."/>
            <person name="LaButti K."/>
            <person name="Morin E."/>
            <person name="Salamov A."/>
            <person name="Lipzen A."/>
            <person name="Mereny Z."/>
            <person name="Hegedus B."/>
            <person name="Baldrian P."/>
            <person name="Stursova M."/>
            <person name="Weitz H."/>
            <person name="Taylor A."/>
            <person name="Grigoriev I.V."/>
            <person name="Nagy L.G."/>
            <person name="Martin F."/>
            <person name="Kauserud H."/>
        </authorList>
    </citation>
    <scope>NUCLEOTIDE SEQUENCE</scope>
    <source>
        <strain evidence="1">CBHHK200</strain>
    </source>
</reference>
<name>A0AAD6SWL6_9AGAR</name>
<dbReference type="AlphaFoldDB" id="A0AAD6SWL6"/>
<organism evidence="1 2">
    <name type="scientific">Mycena alexandri</name>
    <dbReference type="NCBI Taxonomy" id="1745969"/>
    <lineage>
        <taxon>Eukaryota</taxon>
        <taxon>Fungi</taxon>
        <taxon>Dikarya</taxon>
        <taxon>Basidiomycota</taxon>
        <taxon>Agaricomycotina</taxon>
        <taxon>Agaricomycetes</taxon>
        <taxon>Agaricomycetidae</taxon>
        <taxon>Agaricales</taxon>
        <taxon>Marasmiineae</taxon>
        <taxon>Mycenaceae</taxon>
        <taxon>Mycena</taxon>
    </lineage>
</organism>
<proteinExistence type="predicted"/>
<accession>A0AAD6SWL6</accession>
<comment type="caution">
    <text evidence="1">The sequence shown here is derived from an EMBL/GenBank/DDBJ whole genome shotgun (WGS) entry which is preliminary data.</text>
</comment>
<keyword evidence="2" id="KW-1185">Reference proteome</keyword>